<gene>
    <name evidence="3" type="ORF">GCE9029_02291</name>
</gene>
<dbReference type="InterPro" id="IPR027385">
    <property type="entry name" value="Beta-barrel_OMP"/>
</dbReference>
<keyword evidence="4" id="KW-1185">Reference proteome</keyword>
<dbReference type="Gene3D" id="2.40.160.20">
    <property type="match status" value="1"/>
</dbReference>
<evidence type="ECO:0000313" key="4">
    <source>
        <dbReference type="Proteomes" id="UP000071641"/>
    </source>
</evidence>
<feature type="domain" description="Outer membrane protein beta-barrel" evidence="2">
    <location>
        <begin position="29"/>
        <end position="189"/>
    </location>
</feature>
<dbReference type="EMBL" id="FIZX01000002">
    <property type="protein sequence ID" value="CZF80931.1"/>
    <property type="molecule type" value="Genomic_DNA"/>
</dbReference>
<evidence type="ECO:0000259" key="2">
    <source>
        <dbReference type="Pfam" id="PF13505"/>
    </source>
</evidence>
<keyword evidence="1" id="KW-0732">Signal</keyword>
<evidence type="ECO:0000256" key="1">
    <source>
        <dbReference type="ARBA" id="ARBA00022729"/>
    </source>
</evidence>
<proteinExistence type="predicted"/>
<evidence type="ECO:0000313" key="3">
    <source>
        <dbReference type="EMBL" id="CZF80931.1"/>
    </source>
</evidence>
<dbReference type="Proteomes" id="UP000071641">
    <property type="component" value="Unassembled WGS sequence"/>
</dbReference>
<accession>A0A128F3S6</accession>
<organism evidence="3 4">
    <name type="scientific">Grimontia celer</name>
    <dbReference type="NCBI Taxonomy" id="1796497"/>
    <lineage>
        <taxon>Bacteria</taxon>
        <taxon>Pseudomonadati</taxon>
        <taxon>Pseudomonadota</taxon>
        <taxon>Gammaproteobacteria</taxon>
        <taxon>Vibrionales</taxon>
        <taxon>Vibrionaceae</taxon>
        <taxon>Grimontia</taxon>
    </lineage>
</organism>
<dbReference type="InterPro" id="IPR011250">
    <property type="entry name" value="OMP/PagP_B-barrel"/>
</dbReference>
<dbReference type="SUPFAM" id="SSF56925">
    <property type="entry name" value="OMPA-like"/>
    <property type="match status" value="1"/>
</dbReference>
<dbReference type="AlphaFoldDB" id="A0A128F3S6"/>
<name>A0A128F3S6_9GAMM</name>
<dbReference type="Pfam" id="PF13505">
    <property type="entry name" value="OMP_b-brl"/>
    <property type="match status" value="1"/>
</dbReference>
<sequence>MFCRKLATGERFSKRGDHMAKSKKLITLAALSSALFATSASALILPISVGADAGITDVKYKGRSATGYFWAINGKLHLNDFTSIYTGYGETTADIPDENGVDQDFTSTSIPLALQVNIPIVLGDVYVRGGGNYYDNTYAMEKEDGWGLLGAVGINLSPGIGPGLAVELTYRDAGSAETSSIGVGASLNF</sequence>
<reference evidence="4" key="1">
    <citation type="submission" date="2016-02" db="EMBL/GenBank/DDBJ databases">
        <authorList>
            <person name="Rodrigo-Torres Lidia"/>
            <person name="Arahal R.David."/>
        </authorList>
    </citation>
    <scope>NUCLEOTIDE SEQUENCE [LARGE SCALE GENOMIC DNA]</scope>
    <source>
        <strain evidence="4">CECT 9029</strain>
    </source>
</reference>
<protein>
    <recommendedName>
        <fullName evidence="2">Outer membrane protein beta-barrel domain-containing protein</fullName>
    </recommendedName>
</protein>